<proteinExistence type="predicted"/>
<name>A0ABD3XQP9_SINWO</name>
<evidence type="ECO:0000313" key="2">
    <source>
        <dbReference type="Proteomes" id="UP001634394"/>
    </source>
</evidence>
<evidence type="ECO:0008006" key="3">
    <source>
        <dbReference type="Google" id="ProtNLM"/>
    </source>
</evidence>
<accession>A0ABD3XQP9</accession>
<dbReference type="AlphaFoldDB" id="A0ABD3XQP9"/>
<organism evidence="1 2">
    <name type="scientific">Sinanodonta woodiana</name>
    <name type="common">Chinese pond mussel</name>
    <name type="synonym">Anodonta woodiana</name>
    <dbReference type="NCBI Taxonomy" id="1069815"/>
    <lineage>
        <taxon>Eukaryota</taxon>
        <taxon>Metazoa</taxon>
        <taxon>Spiralia</taxon>
        <taxon>Lophotrochozoa</taxon>
        <taxon>Mollusca</taxon>
        <taxon>Bivalvia</taxon>
        <taxon>Autobranchia</taxon>
        <taxon>Heteroconchia</taxon>
        <taxon>Palaeoheterodonta</taxon>
        <taxon>Unionida</taxon>
        <taxon>Unionoidea</taxon>
        <taxon>Unionidae</taxon>
        <taxon>Unioninae</taxon>
        <taxon>Sinanodonta</taxon>
    </lineage>
</organism>
<protein>
    <recommendedName>
        <fullName evidence="3">ZP domain-containing protein</fullName>
    </recommendedName>
</protein>
<keyword evidence="2" id="KW-1185">Reference proteome</keyword>
<gene>
    <name evidence="1" type="ORF">ACJMK2_027250</name>
</gene>
<dbReference type="EMBL" id="JBJQND010000002">
    <property type="protein sequence ID" value="KAL3887308.1"/>
    <property type="molecule type" value="Genomic_DNA"/>
</dbReference>
<comment type="caution">
    <text evidence="1">The sequence shown here is derived from an EMBL/GenBank/DDBJ whole genome shotgun (WGS) entry which is preliminary data.</text>
</comment>
<sequence length="137" mass="15541">GNYTAANKNGVLLERFSKSVGVIAVCRGGTCWLSRLYAFHFKTSMEVSLECYINVCLDAACKTSRRRRHSSNSDRHVVRASLHVHDNYDIEDRSSGRHLGKCNLSRVSEQNRQICKSHKAVCADRHLSGFSSYVYRQ</sequence>
<evidence type="ECO:0000313" key="1">
    <source>
        <dbReference type="EMBL" id="KAL3887308.1"/>
    </source>
</evidence>
<feature type="non-terminal residue" evidence="1">
    <location>
        <position position="1"/>
    </location>
</feature>
<reference evidence="1 2" key="1">
    <citation type="submission" date="2024-11" db="EMBL/GenBank/DDBJ databases">
        <title>Chromosome-level genome assembly of the freshwater bivalve Anodonta woodiana.</title>
        <authorList>
            <person name="Chen X."/>
        </authorList>
    </citation>
    <scope>NUCLEOTIDE SEQUENCE [LARGE SCALE GENOMIC DNA]</scope>
    <source>
        <strain evidence="1">MN2024</strain>
        <tissue evidence="1">Gills</tissue>
    </source>
</reference>
<dbReference type="Proteomes" id="UP001634394">
    <property type="component" value="Unassembled WGS sequence"/>
</dbReference>